<accession>A0ABQ9H9C0</accession>
<dbReference type="PANTHER" id="PTHR46585:SF1">
    <property type="entry name" value="CHROMO DOMAIN-CONTAINING PROTEIN"/>
    <property type="match status" value="1"/>
</dbReference>
<reference evidence="1 2" key="1">
    <citation type="submission" date="2023-02" db="EMBL/GenBank/DDBJ databases">
        <title>LHISI_Scaffold_Assembly.</title>
        <authorList>
            <person name="Stuart O.P."/>
            <person name="Cleave R."/>
            <person name="Magrath M.J.L."/>
            <person name="Mikheyev A.S."/>
        </authorList>
    </citation>
    <scope>NUCLEOTIDE SEQUENCE [LARGE SCALE GENOMIC DNA]</scope>
    <source>
        <strain evidence="1">Daus_M_001</strain>
        <tissue evidence="1">Leg muscle</tissue>
    </source>
</reference>
<organism evidence="1 2">
    <name type="scientific">Dryococelus australis</name>
    <dbReference type="NCBI Taxonomy" id="614101"/>
    <lineage>
        <taxon>Eukaryota</taxon>
        <taxon>Metazoa</taxon>
        <taxon>Ecdysozoa</taxon>
        <taxon>Arthropoda</taxon>
        <taxon>Hexapoda</taxon>
        <taxon>Insecta</taxon>
        <taxon>Pterygota</taxon>
        <taxon>Neoptera</taxon>
        <taxon>Polyneoptera</taxon>
        <taxon>Phasmatodea</taxon>
        <taxon>Verophasmatodea</taxon>
        <taxon>Anareolatae</taxon>
        <taxon>Phasmatidae</taxon>
        <taxon>Eurycanthinae</taxon>
        <taxon>Dryococelus</taxon>
    </lineage>
</organism>
<protein>
    <submittedName>
        <fullName evidence="1">Uncharacterized protein</fullName>
    </submittedName>
</protein>
<gene>
    <name evidence="1" type="ORF">PR048_017375</name>
</gene>
<comment type="caution">
    <text evidence="1">The sequence shown here is derived from an EMBL/GenBank/DDBJ whole genome shotgun (WGS) entry which is preliminary data.</text>
</comment>
<sequence length="244" mass="28002">MPLPPPNPHIPPEWPWCHETKSLGSHDSHYSTYVGLIKAGIIECCNRMLKEKLWQEFTAQRMDRSIGMKPVDVKGDSLLHPGLKNEPKAKVGDYVRIFRHKSMLTKSYTANRSMEIFEVRFYATYEIKFRYTGLALILAMTHGCRSRTLLATLLTSSSKGSSPYNGVWSPQLWIDNVVGSPPIPSNDYSEERDAEFCELLLEHYNMAAESVGDIIIRLLRGYQECIIDHLREYHSIIAWKVSRN</sequence>
<proteinExistence type="predicted"/>
<name>A0ABQ9H9C0_9NEOP</name>
<evidence type="ECO:0000313" key="2">
    <source>
        <dbReference type="Proteomes" id="UP001159363"/>
    </source>
</evidence>
<evidence type="ECO:0000313" key="1">
    <source>
        <dbReference type="EMBL" id="KAJ8880902.1"/>
    </source>
</evidence>
<dbReference type="PANTHER" id="PTHR46585">
    <property type="entry name" value="INTEGRASE CORE DOMAIN CONTAINING PROTEIN"/>
    <property type="match status" value="1"/>
</dbReference>
<dbReference type="EMBL" id="JARBHB010000006">
    <property type="protein sequence ID" value="KAJ8880902.1"/>
    <property type="molecule type" value="Genomic_DNA"/>
</dbReference>
<dbReference type="Proteomes" id="UP001159363">
    <property type="component" value="Chromosome 5"/>
</dbReference>
<keyword evidence="2" id="KW-1185">Reference proteome</keyword>